<dbReference type="Proteomes" id="UP000838878">
    <property type="component" value="Chromosome 1"/>
</dbReference>
<dbReference type="InterPro" id="IPR036865">
    <property type="entry name" value="CRAL-TRIO_dom_sf"/>
</dbReference>
<protein>
    <recommendedName>
        <fullName evidence="1">CRAL-TRIO domain-containing protein</fullName>
    </recommendedName>
</protein>
<dbReference type="AlphaFoldDB" id="A0A8J9V0F2"/>
<reference evidence="2" key="1">
    <citation type="submission" date="2021-12" db="EMBL/GenBank/DDBJ databases">
        <authorList>
            <person name="Martin H S."/>
        </authorList>
    </citation>
    <scope>NUCLEOTIDE SEQUENCE</scope>
</reference>
<gene>
    <name evidence="2" type="ORF">BINO364_LOCUS767</name>
</gene>
<dbReference type="GO" id="GO:0016020">
    <property type="term" value="C:membrane"/>
    <property type="evidence" value="ECO:0007669"/>
    <property type="project" value="TreeGrafter"/>
</dbReference>
<dbReference type="InterPro" id="IPR001251">
    <property type="entry name" value="CRAL-TRIO_dom"/>
</dbReference>
<dbReference type="PANTHER" id="PTHR10174">
    <property type="entry name" value="ALPHA-TOCOPHEROL TRANSFER PROTEIN-RELATED"/>
    <property type="match status" value="1"/>
</dbReference>
<accession>A0A8J9V0F2</accession>
<dbReference type="Gene3D" id="3.40.525.10">
    <property type="entry name" value="CRAL-TRIO lipid binding domain"/>
    <property type="match status" value="1"/>
</dbReference>
<sequence length="118" mass="13663">MKIKAIYIITASKLIDAFVTIFKQVLNPKVADRIQILKSKEELHKVISKSILPKDYGGEERSLKELQDEWLDILSTEEHMNYVREMNTAGTDESLRQRDKFTEQYAGMPGTFRLLTVD</sequence>
<evidence type="ECO:0000259" key="1">
    <source>
        <dbReference type="Pfam" id="PF00650"/>
    </source>
</evidence>
<keyword evidence="3" id="KW-1185">Reference proteome</keyword>
<dbReference type="Pfam" id="PF00650">
    <property type="entry name" value="CRAL_TRIO"/>
    <property type="match status" value="1"/>
</dbReference>
<dbReference type="GO" id="GO:1902936">
    <property type="term" value="F:phosphatidylinositol bisphosphate binding"/>
    <property type="evidence" value="ECO:0007669"/>
    <property type="project" value="TreeGrafter"/>
</dbReference>
<name>A0A8J9V0F2_9NEOP</name>
<dbReference type="OrthoDB" id="7422178at2759"/>
<organism evidence="2 3">
    <name type="scientific">Brenthis ino</name>
    <name type="common">lesser marbled fritillary</name>
    <dbReference type="NCBI Taxonomy" id="405034"/>
    <lineage>
        <taxon>Eukaryota</taxon>
        <taxon>Metazoa</taxon>
        <taxon>Ecdysozoa</taxon>
        <taxon>Arthropoda</taxon>
        <taxon>Hexapoda</taxon>
        <taxon>Insecta</taxon>
        <taxon>Pterygota</taxon>
        <taxon>Neoptera</taxon>
        <taxon>Endopterygota</taxon>
        <taxon>Lepidoptera</taxon>
        <taxon>Glossata</taxon>
        <taxon>Ditrysia</taxon>
        <taxon>Papilionoidea</taxon>
        <taxon>Nymphalidae</taxon>
        <taxon>Heliconiinae</taxon>
        <taxon>Argynnini</taxon>
        <taxon>Brenthis</taxon>
    </lineage>
</organism>
<evidence type="ECO:0000313" key="2">
    <source>
        <dbReference type="EMBL" id="CAH0713623.1"/>
    </source>
</evidence>
<dbReference type="EMBL" id="OV170221">
    <property type="protein sequence ID" value="CAH0713623.1"/>
    <property type="molecule type" value="Genomic_DNA"/>
</dbReference>
<dbReference type="CDD" id="cd00170">
    <property type="entry name" value="SEC14"/>
    <property type="match status" value="1"/>
</dbReference>
<dbReference type="PANTHER" id="PTHR10174:SF222">
    <property type="entry name" value="GH10083P-RELATED"/>
    <property type="match status" value="1"/>
</dbReference>
<feature type="domain" description="CRAL-TRIO" evidence="1">
    <location>
        <begin position="2"/>
        <end position="58"/>
    </location>
</feature>
<evidence type="ECO:0000313" key="3">
    <source>
        <dbReference type="Proteomes" id="UP000838878"/>
    </source>
</evidence>
<feature type="non-terminal residue" evidence="2">
    <location>
        <position position="118"/>
    </location>
</feature>
<proteinExistence type="predicted"/>
<dbReference type="SUPFAM" id="SSF52087">
    <property type="entry name" value="CRAL/TRIO domain"/>
    <property type="match status" value="1"/>
</dbReference>
<dbReference type="Gene3D" id="1.20.5.1200">
    <property type="entry name" value="Alpha-tocopherol transfer"/>
    <property type="match status" value="1"/>
</dbReference>